<evidence type="ECO:0000256" key="29">
    <source>
        <dbReference type="SAM" id="MobiDB-lite"/>
    </source>
</evidence>
<keyword evidence="20" id="KW-0675">Receptor</keyword>
<accession>A0A7K7A3Y9</accession>
<feature type="domain" description="Tyrosine specific protein phosphatases" evidence="32">
    <location>
        <begin position="1559"/>
        <end position="1630"/>
    </location>
</feature>
<dbReference type="Pfam" id="PF00102">
    <property type="entry name" value="Y_phosphatase"/>
    <property type="match status" value="2"/>
</dbReference>
<reference evidence="35 36" key="1">
    <citation type="submission" date="2019-09" db="EMBL/GenBank/DDBJ databases">
        <title>Bird 10,000 Genomes (B10K) Project - Family phase.</title>
        <authorList>
            <person name="Zhang G."/>
        </authorList>
    </citation>
    <scope>NUCLEOTIDE SEQUENCE [LARGE SCALE GENOMIC DNA]</scope>
    <source>
        <strain evidence="35">B10K-MSB-04</strain>
    </source>
</reference>
<dbReference type="FunFam" id="2.60.40.10:FF:000010">
    <property type="entry name" value="receptor-type tyrosine-protein phosphatase delta isoform X1"/>
    <property type="match status" value="1"/>
</dbReference>
<dbReference type="Pfam" id="PF00041">
    <property type="entry name" value="fn3"/>
    <property type="match status" value="6"/>
</dbReference>
<dbReference type="CDD" id="cd05739">
    <property type="entry name" value="IgI_3_RPTP_IIa_LAR_like"/>
    <property type="match status" value="1"/>
</dbReference>
<dbReference type="PROSITE" id="PS50853">
    <property type="entry name" value="FN3"/>
    <property type="match status" value="7"/>
</dbReference>
<feature type="non-terminal residue" evidence="35">
    <location>
        <position position="1"/>
    </location>
</feature>
<dbReference type="GO" id="GO:0008201">
    <property type="term" value="F:heparin binding"/>
    <property type="evidence" value="ECO:0007669"/>
    <property type="project" value="UniProtKB-KW"/>
</dbReference>
<evidence type="ECO:0000256" key="26">
    <source>
        <dbReference type="ARBA" id="ARBA00034105"/>
    </source>
</evidence>
<dbReference type="CDD" id="cd14624">
    <property type="entry name" value="R-PTPc-D-1"/>
    <property type="match status" value="1"/>
</dbReference>
<dbReference type="EC" id="3.1.3.48" evidence="7"/>
<dbReference type="SMART" id="SM00409">
    <property type="entry name" value="IG"/>
    <property type="match status" value="4"/>
</dbReference>
<dbReference type="SMART" id="SM00194">
    <property type="entry name" value="PTPc"/>
    <property type="match status" value="2"/>
</dbReference>
<evidence type="ECO:0000256" key="8">
    <source>
        <dbReference type="ARBA" id="ARBA00022475"/>
    </source>
</evidence>
<keyword evidence="18 30" id="KW-0472">Membrane</keyword>
<feature type="domain" description="Fibronectin type-III" evidence="34">
    <location>
        <begin position="993"/>
        <end position="1079"/>
    </location>
</feature>
<evidence type="ECO:0000256" key="17">
    <source>
        <dbReference type="ARBA" id="ARBA00023018"/>
    </source>
</evidence>
<dbReference type="Pfam" id="PF07679">
    <property type="entry name" value="I-set"/>
    <property type="match status" value="1"/>
</dbReference>
<dbReference type="InterPro" id="IPR000387">
    <property type="entry name" value="Tyr_Pase_dom"/>
</dbReference>
<dbReference type="PANTHER" id="PTHR46957">
    <property type="entry name" value="CYTOKINE RECEPTOR"/>
    <property type="match status" value="1"/>
</dbReference>
<evidence type="ECO:0000256" key="21">
    <source>
        <dbReference type="ARBA" id="ARBA00023180"/>
    </source>
</evidence>
<dbReference type="FunFam" id="2.60.40.10:FF:000027">
    <property type="entry name" value="receptor-type tyrosine-protein phosphatase delta isoform X1"/>
    <property type="match status" value="1"/>
</dbReference>
<evidence type="ECO:0000256" key="10">
    <source>
        <dbReference type="ARBA" id="ARBA00022674"/>
    </source>
</evidence>
<dbReference type="PROSITE" id="PS00383">
    <property type="entry name" value="TYR_PHOSPHATASE_1"/>
    <property type="match status" value="2"/>
</dbReference>
<dbReference type="CDD" id="cd00063">
    <property type="entry name" value="FN3"/>
    <property type="match status" value="8"/>
</dbReference>
<feature type="compositionally biased region" description="Basic and acidic residues" evidence="29">
    <location>
        <begin position="1297"/>
        <end position="1306"/>
    </location>
</feature>
<keyword evidence="13" id="KW-0677">Repeat</keyword>
<dbReference type="GO" id="GO:0030426">
    <property type="term" value="C:growth cone"/>
    <property type="evidence" value="ECO:0007669"/>
    <property type="project" value="UniProtKB-SubCell"/>
</dbReference>
<evidence type="ECO:0000256" key="27">
    <source>
        <dbReference type="ARBA" id="ARBA00051722"/>
    </source>
</evidence>
<feature type="domain" description="Ig-like" evidence="33">
    <location>
        <begin position="104"/>
        <end position="208"/>
    </location>
</feature>
<dbReference type="FunFam" id="2.60.40.10:FF:000144">
    <property type="entry name" value="receptor-type tyrosine-protein phosphatase delta isoform X1"/>
    <property type="match status" value="1"/>
</dbReference>
<feature type="domain" description="Fibronectin type-III" evidence="34">
    <location>
        <begin position="498"/>
        <end position="587"/>
    </location>
</feature>
<evidence type="ECO:0000313" key="36">
    <source>
        <dbReference type="Proteomes" id="UP000538817"/>
    </source>
</evidence>
<feature type="domain" description="Tyrosine specific protein phosphatases" evidence="32">
    <location>
        <begin position="1848"/>
        <end position="1917"/>
    </location>
</feature>
<dbReference type="SMART" id="SM00404">
    <property type="entry name" value="PTPc_motif"/>
    <property type="match status" value="2"/>
</dbReference>
<feature type="region of interest" description="Disordered" evidence="29">
    <location>
        <begin position="1282"/>
        <end position="1306"/>
    </location>
</feature>
<evidence type="ECO:0000256" key="30">
    <source>
        <dbReference type="SAM" id="Phobius"/>
    </source>
</evidence>
<dbReference type="FunFam" id="2.60.40.10:FF:000023">
    <property type="entry name" value="receptor-type tyrosine-protein phosphatase delta isoform X2"/>
    <property type="match status" value="1"/>
</dbReference>
<dbReference type="InterPro" id="IPR036116">
    <property type="entry name" value="FN3_sf"/>
</dbReference>
<dbReference type="PRINTS" id="PR00014">
    <property type="entry name" value="FNTYPEIII"/>
</dbReference>
<dbReference type="FunFam" id="3.90.190.10:FF:000001">
    <property type="entry name" value="Receptor-type tyrosine-protein phosphatase F isoform A"/>
    <property type="match status" value="1"/>
</dbReference>
<evidence type="ECO:0000256" key="12">
    <source>
        <dbReference type="ARBA" id="ARBA00022729"/>
    </source>
</evidence>
<dbReference type="PANTHER" id="PTHR46957:SF11">
    <property type="entry name" value="PROTEIN-TYROSINE-PHOSPHATASE"/>
    <property type="match status" value="1"/>
</dbReference>
<dbReference type="SMART" id="SM00060">
    <property type="entry name" value="FN3"/>
    <property type="match status" value="8"/>
</dbReference>
<keyword evidence="11 30" id="KW-0812">Transmembrane</keyword>
<keyword evidence="21" id="KW-0325">Glycoprotein</keyword>
<evidence type="ECO:0000256" key="5">
    <source>
        <dbReference type="ARBA" id="ARBA00004624"/>
    </source>
</evidence>
<feature type="domain" description="Fibronectin type-III" evidence="34">
    <location>
        <begin position="305"/>
        <end position="395"/>
    </location>
</feature>
<keyword evidence="17" id="KW-0770">Synapse</keyword>
<keyword evidence="10" id="KW-0358">Heparin-binding</keyword>
<dbReference type="InterPro" id="IPR050713">
    <property type="entry name" value="RTP_Phos/Ushers"/>
</dbReference>
<dbReference type="InterPro" id="IPR045905">
    <property type="entry name" value="R-PTP-delta_cat"/>
</dbReference>
<dbReference type="InterPro" id="IPR016130">
    <property type="entry name" value="Tyr_Pase_AS"/>
</dbReference>
<evidence type="ECO:0000256" key="3">
    <source>
        <dbReference type="ARBA" id="ARBA00004484"/>
    </source>
</evidence>
<dbReference type="EMBL" id="VZSG01000693">
    <property type="protein sequence ID" value="NWX90676.1"/>
    <property type="molecule type" value="Genomic_DNA"/>
</dbReference>
<evidence type="ECO:0000256" key="14">
    <source>
        <dbReference type="ARBA" id="ARBA00022801"/>
    </source>
</evidence>
<dbReference type="SUPFAM" id="SSF48726">
    <property type="entry name" value="Immunoglobulin"/>
    <property type="match status" value="3"/>
</dbReference>
<dbReference type="InterPro" id="IPR013098">
    <property type="entry name" value="Ig_I-set"/>
</dbReference>
<feature type="domain" description="Fibronectin type-III" evidence="34">
    <location>
        <begin position="893"/>
        <end position="988"/>
    </location>
</feature>
<evidence type="ECO:0000256" key="28">
    <source>
        <dbReference type="ARBA" id="ARBA00073611"/>
    </source>
</evidence>
<dbReference type="GO" id="GO:0004725">
    <property type="term" value="F:protein tyrosine phosphatase activity"/>
    <property type="evidence" value="ECO:0007669"/>
    <property type="project" value="UniProtKB-EC"/>
</dbReference>
<keyword evidence="16 30" id="KW-1133">Transmembrane helix</keyword>
<evidence type="ECO:0000256" key="6">
    <source>
        <dbReference type="ARBA" id="ARBA00010504"/>
    </source>
</evidence>
<dbReference type="FunFam" id="2.60.40.10:FF:000082">
    <property type="entry name" value="receptor-type tyrosine-protein phosphatase delta isoform X2"/>
    <property type="match status" value="1"/>
</dbReference>
<comment type="caution">
    <text evidence="35">The sequence shown here is derived from an EMBL/GenBank/DDBJ whole genome shotgun (WGS) entry which is preliminary data.</text>
</comment>
<dbReference type="FunFam" id="2.60.40.10:FF:000068">
    <property type="entry name" value="receptor-type tyrosine-protein phosphatase delta isoform X1"/>
    <property type="match status" value="1"/>
</dbReference>
<dbReference type="InterPro" id="IPR036179">
    <property type="entry name" value="Ig-like_dom_sf"/>
</dbReference>
<dbReference type="PROSITE" id="PS50056">
    <property type="entry name" value="TYR_PHOSPHATASE_2"/>
    <property type="match status" value="2"/>
</dbReference>
<dbReference type="InterPro" id="IPR003595">
    <property type="entry name" value="Tyr_Pase_cat"/>
</dbReference>
<evidence type="ECO:0000256" key="15">
    <source>
        <dbReference type="ARBA" id="ARBA00022912"/>
    </source>
</evidence>
<feature type="transmembrane region" description="Helical" evidence="30">
    <location>
        <begin position="700"/>
        <end position="718"/>
    </location>
</feature>
<proteinExistence type="inferred from homology"/>
<evidence type="ECO:0000259" key="32">
    <source>
        <dbReference type="PROSITE" id="PS50056"/>
    </source>
</evidence>
<sequence length="1917" mass="215160">PPKFTRTPVDQTGVSGGVASFICQATGDPRPKIVWNKKGKKVSNQRFEVIEFDDGSGSVLRIQPLRTPRDEAIYECVASNSVGEISVSTRLTVLREDQIPRGFPTIDMGPQLKVVERTRTATMLCAASGNPDPEITWFKDFLPVDTSNNNGRIKQLRSAFSDCLFGNIFYIYTGALQIELSEESDQGKYECVATNSAGTRYSAPANLYVRVRRVPPRFSIPPTNHEIMPGGSVNITCVAVGSPMPYVKWMLGAEDLTPEDDMPIGRNVLELNDVRQSANYTCVAMSTLGVIEAIAQITVKALPKPPGTPVVTESTATSITLTWDSGNPEPVSYYIIQHKPKNSEEPYKEIDGVATTRYSVAGLSPYSEYEFRVVAVNNIGRGPPSEPVSTRTSEQAPSSAPRNVQARMLSSTTILVQWEEPEEPNGQIQGYRVYYTMDPTQHVNSWTKHNVADSHITTIGNLVPQKTYSVKVLAFTSVGDGPLSSDIQVITQTGVPGQPLNFKAEPESETSILLSWTPPRSDTISSYELVYKDGEHGEEQRVSTEPTTSYRLQGLKPNSLYLFRLAARSPQGLGASTAEISARTMQSKPSAPPQDISCTSPSSTSILVSWKPPPVEKQNGIITEYSIKYIGIDGEDVKPHEILGISSDSTQYLLEQLEKWTEYRISVTAHTDVGPGPESLAVLIRTDEDGMLPPLHQLHLYRSAVFYIFLIYLSILLLRRSGCLNKATNLSLFLLFFFPTIFTLNQWEYDDTTEHEMIISGLQPDTTYSLTVTAYTTKGDGARSKPKLVSTTGAVPGKPRLVISHTQMNTALIQWHPPVETFGPLQGYRLKFGRKDMDTFTTMEFSEKEDHFTATDIHKGASYVFRLSARNKVGFGEEMVKEISVPEEVPSGFPQNLHSESSTSTSVQLTWQMPVLAERNGIITKYTILYRDINVAYQPVELPVVPADTTMTLTGLKPDTTYDVKVRAHTSKGPGPYSPSVQFRTLPVDQAVFAKNFHVKAVMKTSVLLSWEIPENYNSALPFKILYDDGKMVVEVDGRATQKLITNLKPETSYSFVLTNRGNSAGGLQHRVTAKTAPDVLRTKPVFIGKTNLDGMITVELPEVPTNENIKGYYIVIVPLKRSRGKFIKPWESPDEMELDELLKEISRKRRSVRLVREVELKPYIAAHFDVLPTEFTLGDKKHYGGFENKQLQSGQEYVFFVLAVMEHSESTMYATSPYSDPVVSMDLDPQPITDEEEGLIWVVGPVLAVVFIICIVIAILLYKRPQLYVYVYSLSPRRKRAESDSRKSSIPNSKEVPSHHPTDPVELRRLNFQTPALSSNSVPYASLIGSVSSLSSQTTTQSLYDNNSLPRFARKGMASHPPIPILELADHIERLKANDNLKFSQEYESIDPGQQFTWEHSNLEVNKPKNRYANVIAYDHSRVLLSAIEGIPGSDYINANYIDGYRKQNAYIATQGALPETFGDFWRMMWEQRGATVVMMTKLEERSRVKCDQYWPSRGTETYGLIQVTLLDTVELATYCVRTFALYKNGSSEKREVRQFQFTAWPDHGVPEHPTPFLAFLRRVKTCNPPDAGPMVVHCSAGVGRTGCFIVIDAMLERIKHEKTVDIYGHVTLMRAQRNYMVQTEDQYIFIHDALLEAVTCGNTEVPARNLYAYIQKLTQIETGENVTGMELEFKRLASSKAHTSRFISANLPCNKFKNRLVNIMPYESTRVCLQPIRGVEGSDYINASFIDGYRQQKAYIATQGPLAETTEDFWRMLWEHNSTIVVMLTKLREMGREKCHQYWPAERSARYQYFVVDPMAEYNMPQYILREFKVTDARDGQSRTVRQFQFTDWPEQGVPKSGEGFIDFIGQVHKTKEQFGQDGPISVHCSAGVGRTGVFITLSIVLERMRYEGVVDIFQTVKMLRTQRPAMVQTE</sequence>
<feature type="domain" description="Ig-like" evidence="33">
    <location>
        <begin position="2"/>
        <end position="92"/>
    </location>
</feature>
<dbReference type="FunFam" id="2.60.40.10:FF:000036">
    <property type="entry name" value="receptor-type tyrosine-protein phosphatase delta isoform X1"/>
    <property type="match status" value="1"/>
</dbReference>
<evidence type="ECO:0000256" key="13">
    <source>
        <dbReference type="ARBA" id="ARBA00022737"/>
    </source>
</evidence>
<feature type="region of interest" description="Disordered" evidence="29">
    <location>
        <begin position="381"/>
        <end position="402"/>
    </location>
</feature>
<dbReference type="GO" id="GO:0043204">
    <property type="term" value="C:perikaryon"/>
    <property type="evidence" value="ECO:0007669"/>
    <property type="project" value="UniProtKB-SubCell"/>
</dbReference>
<dbReference type="InterPro" id="IPR029021">
    <property type="entry name" value="Prot-tyrosine_phosphatase-like"/>
</dbReference>
<feature type="domain" description="Fibronectin type-III" evidence="34">
    <location>
        <begin position="400"/>
        <end position="496"/>
    </location>
</feature>
<protein>
    <recommendedName>
        <fullName evidence="28">Receptor-type tyrosine-protein phosphatase S</fullName>
        <ecNumber evidence="7">3.1.3.48</ecNumber>
    </recommendedName>
</protein>
<keyword evidence="23" id="KW-0393">Immunoglobulin domain</keyword>
<name>A0A7K7A3Y9_9AVES</name>
<feature type="domain" description="Tyrosine-protein phosphatase" evidence="31">
    <location>
        <begin position="1384"/>
        <end position="1639"/>
    </location>
</feature>
<keyword evidence="24" id="KW-0968">Cytoplasmic vesicle</keyword>
<feature type="domain" description="Tyrosine-protein phosphatase" evidence="31">
    <location>
        <begin position="1671"/>
        <end position="1917"/>
    </location>
</feature>
<dbReference type="InterPro" id="IPR003961">
    <property type="entry name" value="FN3_dom"/>
</dbReference>
<comment type="similarity">
    <text evidence="6">Belongs to the protein-tyrosine phosphatase family. Receptor class 2A subfamily.</text>
</comment>
<dbReference type="SUPFAM" id="SSF52799">
    <property type="entry name" value="(Phosphotyrosine protein) phosphatases II"/>
    <property type="match status" value="2"/>
</dbReference>
<evidence type="ECO:0000259" key="31">
    <source>
        <dbReference type="PROSITE" id="PS50055"/>
    </source>
</evidence>
<dbReference type="PROSITE" id="PS50835">
    <property type="entry name" value="IG_LIKE"/>
    <property type="match status" value="3"/>
</dbReference>
<dbReference type="InterPro" id="IPR003599">
    <property type="entry name" value="Ig_sub"/>
</dbReference>
<keyword evidence="12" id="KW-0732">Signal</keyword>
<dbReference type="FunFam" id="2.60.40.10:FF:000128">
    <property type="entry name" value="receptor-type tyrosine-protein phosphatase delta isoform X2"/>
    <property type="match status" value="1"/>
</dbReference>
<dbReference type="GO" id="GO:0030672">
    <property type="term" value="C:synaptic vesicle membrane"/>
    <property type="evidence" value="ECO:0007669"/>
    <property type="project" value="UniProtKB-SubCell"/>
</dbReference>
<dbReference type="InterPro" id="IPR003598">
    <property type="entry name" value="Ig_sub2"/>
</dbReference>
<dbReference type="InterPro" id="IPR013783">
    <property type="entry name" value="Ig-like_fold"/>
</dbReference>
<feature type="compositionally biased region" description="Polar residues" evidence="29">
    <location>
        <begin position="387"/>
        <end position="402"/>
    </location>
</feature>
<keyword evidence="36" id="KW-1185">Reference proteome</keyword>
<evidence type="ECO:0000256" key="1">
    <source>
        <dbReference type="ARBA" id="ARBA00004251"/>
    </source>
</evidence>
<dbReference type="PROSITE" id="PS50055">
    <property type="entry name" value="TYR_PHOSPHATASE_PTP"/>
    <property type="match status" value="2"/>
</dbReference>
<dbReference type="Gene3D" id="2.60.40.10">
    <property type="entry name" value="Immunoglobulins"/>
    <property type="match status" value="11"/>
</dbReference>
<evidence type="ECO:0000256" key="4">
    <source>
        <dbReference type="ARBA" id="ARBA00004489"/>
    </source>
</evidence>
<dbReference type="FunFam" id="3.90.190.10:FF:000002">
    <property type="entry name" value="receptor-type tyrosine-protein phosphatase delta isoform X2"/>
    <property type="match status" value="1"/>
</dbReference>
<feature type="domain" description="Fibronectin type-III" evidence="34">
    <location>
        <begin position="795"/>
        <end position="888"/>
    </location>
</feature>
<dbReference type="FunFam" id="2.60.40.10:FF:000015">
    <property type="entry name" value="receptor-type tyrosine-protein phosphatase delta isoform X2"/>
    <property type="match status" value="1"/>
</dbReference>
<dbReference type="InterPro" id="IPR000242">
    <property type="entry name" value="PTP_cat"/>
</dbReference>
<keyword evidence="22" id="KW-0966">Cell projection</keyword>
<evidence type="ECO:0000256" key="7">
    <source>
        <dbReference type="ARBA" id="ARBA00013064"/>
    </source>
</evidence>
<evidence type="ECO:0000256" key="22">
    <source>
        <dbReference type="ARBA" id="ARBA00023273"/>
    </source>
</evidence>
<dbReference type="GO" id="GO:0014069">
    <property type="term" value="C:postsynaptic density"/>
    <property type="evidence" value="ECO:0007669"/>
    <property type="project" value="UniProtKB-SubCell"/>
</dbReference>
<feature type="transmembrane region" description="Helical" evidence="30">
    <location>
        <begin position="1240"/>
        <end position="1263"/>
    </location>
</feature>
<keyword evidence="15" id="KW-0904">Protein phosphatase</keyword>
<dbReference type="CDD" id="cd05738">
    <property type="entry name" value="IgI_2_RPTP_IIa_LAR_like"/>
    <property type="match status" value="1"/>
</dbReference>
<dbReference type="GO" id="GO:0005886">
    <property type="term" value="C:plasma membrane"/>
    <property type="evidence" value="ECO:0007669"/>
    <property type="project" value="UniProtKB-SubCell"/>
</dbReference>
<evidence type="ECO:0000256" key="23">
    <source>
        <dbReference type="ARBA" id="ARBA00023319"/>
    </source>
</evidence>
<evidence type="ECO:0000256" key="2">
    <source>
        <dbReference type="ARBA" id="ARBA00004432"/>
    </source>
</evidence>
<keyword evidence="19" id="KW-1015">Disulfide bond</keyword>
<evidence type="ECO:0000256" key="25">
    <source>
        <dbReference type="ARBA" id="ARBA00034102"/>
    </source>
</evidence>
<evidence type="ECO:0000256" key="20">
    <source>
        <dbReference type="ARBA" id="ARBA00023170"/>
    </source>
</evidence>
<gene>
    <name evidence="35" type="primary">Ptprd</name>
    <name evidence="35" type="ORF">NOTPEN_R05414</name>
</gene>
<dbReference type="Gene3D" id="3.90.190.10">
    <property type="entry name" value="Protein tyrosine phosphatase superfamily"/>
    <property type="match status" value="2"/>
</dbReference>
<evidence type="ECO:0000259" key="34">
    <source>
        <dbReference type="PROSITE" id="PS50853"/>
    </source>
</evidence>
<evidence type="ECO:0000256" key="19">
    <source>
        <dbReference type="ARBA" id="ARBA00023157"/>
    </source>
</evidence>
<dbReference type="SMART" id="SM00408">
    <property type="entry name" value="IGc2"/>
    <property type="match status" value="3"/>
</dbReference>
<keyword evidence="9" id="KW-0771">Synaptosome</keyword>
<evidence type="ECO:0000313" key="35">
    <source>
        <dbReference type="EMBL" id="NWX90676.1"/>
    </source>
</evidence>
<dbReference type="FunFam" id="2.60.40.10:FF:000098">
    <property type="entry name" value="receptor-type tyrosine-protein phosphatase F isoform X1"/>
    <property type="match status" value="1"/>
</dbReference>
<feature type="region of interest" description="Disordered" evidence="29">
    <location>
        <begin position="581"/>
        <end position="602"/>
    </location>
</feature>
<feature type="domain" description="Ig-like" evidence="33">
    <location>
        <begin position="216"/>
        <end position="298"/>
    </location>
</feature>
<evidence type="ECO:0000256" key="9">
    <source>
        <dbReference type="ARBA" id="ARBA00022599"/>
    </source>
</evidence>
<dbReference type="Pfam" id="PF13927">
    <property type="entry name" value="Ig_3"/>
    <property type="match status" value="2"/>
</dbReference>
<dbReference type="InterPro" id="IPR007110">
    <property type="entry name" value="Ig-like_dom"/>
</dbReference>
<evidence type="ECO:0000256" key="24">
    <source>
        <dbReference type="ARBA" id="ARBA00023329"/>
    </source>
</evidence>
<keyword evidence="8" id="KW-1003">Cell membrane</keyword>
<evidence type="ECO:0000256" key="16">
    <source>
        <dbReference type="ARBA" id="ARBA00022989"/>
    </source>
</evidence>
<evidence type="ECO:0000259" key="33">
    <source>
        <dbReference type="PROSITE" id="PS50835"/>
    </source>
</evidence>
<comment type="subcellular location">
    <subcellularLocation>
        <location evidence="1">Cell membrane</location>
        <topology evidence="1">Single-pass type I membrane protein</topology>
    </subcellularLocation>
    <subcellularLocation>
        <location evidence="4">Cell projection</location>
        <location evidence="4">Axon</location>
    </subcellularLocation>
    <subcellularLocation>
        <location evidence="5">Cell projection</location>
        <location evidence="5">Growth cone</location>
    </subcellularLocation>
    <subcellularLocation>
        <location evidence="2">Cytoplasmic vesicle</location>
        <location evidence="2">Secretory vesicle</location>
        <location evidence="2">Synaptic vesicle membrane</location>
    </subcellularLocation>
    <subcellularLocation>
        <location evidence="3">Perikaryon</location>
    </subcellularLocation>
    <subcellularLocation>
        <location evidence="26">Postsynaptic density</location>
    </subcellularLocation>
    <subcellularLocation>
        <location evidence="25">Synapse</location>
        <location evidence="25">Synaptosome</location>
    </subcellularLocation>
</comment>
<dbReference type="SUPFAM" id="SSF49265">
    <property type="entry name" value="Fibronectin type III"/>
    <property type="match status" value="5"/>
</dbReference>
<keyword evidence="14" id="KW-0378">Hydrolase</keyword>
<feature type="non-terminal residue" evidence="35">
    <location>
        <position position="1917"/>
    </location>
</feature>
<organism evidence="35 36">
    <name type="scientific">Nothoprocta pentlandii</name>
    <dbReference type="NCBI Taxonomy" id="2585814"/>
    <lineage>
        <taxon>Eukaryota</taxon>
        <taxon>Metazoa</taxon>
        <taxon>Chordata</taxon>
        <taxon>Craniata</taxon>
        <taxon>Vertebrata</taxon>
        <taxon>Euteleostomi</taxon>
        <taxon>Archelosauria</taxon>
        <taxon>Archosauria</taxon>
        <taxon>Dinosauria</taxon>
        <taxon>Saurischia</taxon>
        <taxon>Theropoda</taxon>
        <taxon>Coelurosauria</taxon>
        <taxon>Aves</taxon>
        <taxon>Palaeognathae</taxon>
        <taxon>Tinamiformes</taxon>
        <taxon>Tinamidae</taxon>
        <taxon>Nothoprocta</taxon>
    </lineage>
</organism>
<dbReference type="PRINTS" id="PR00700">
    <property type="entry name" value="PRTYPHPHTASE"/>
</dbReference>
<dbReference type="Proteomes" id="UP000538817">
    <property type="component" value="Unassembled WGS sequence"/>
</dbReference>
<evidence type="ECO:0000256" key="11">
    <source>
        <dbReference type="ARBA" id="ARBA00022692"/>
    </source>
</evidence>
<comment type="catalytic activity">
    <reaction evidence="27">
        <text>O-phospho-L-tyrosyl-[protein] + H2O = L-tyrosyl-[protein] + phosphate</text>
        <dbReference type="Rhea" id="RHEA:10684"/>
        <dbReference type="Rhea" id="RHEA-COMP:10136"/>
        <dbReference type="Rhea" id="RHEA-COMP:20101"/>
        <dbReference type="ChEBI" id="CHEBI:15377"/>
        <dbReference type="ChEBI" id="CHEBI:43474"/>
        <dbReference type="ChEBI" id="CHEBI:46858"/>
        <dbReference type="ChEBI" id="CHEBI:61978"/>
        <dbReference type="EC" id="3.1.3.48"/>
    </reaction>
</comment>
<feature type="domain" description="Fibronectin type-III" evidence="34">
    <location>
        <begin position="592"/>
        <end position="689"/>
    </location>
</feature>
<evidence type="ECO:0000256" key="18">
    <source>
        <dbReference type="ARBA" id="ARBA00023136"/>
    </source>
</evidence>